<accession>A0A2T6ZUT2</accession>
<proteinExistence type="predicted"/>
<sequence length="200" mass="21036">VFLRIEGTDKTFFEDTIYTTGHIVTTIKGGTHECDGTNNGAHPMPGATIISAIDDAVSKWDGTYSKKYRDYFITSIEDDSSGWGLLVSYKFLDKGGCQTQVAADDQVLVAAGAFSADAFLEARADKSSVPSGTEVVFTVVNGVDKKPVGGATVLDGAGHTGTTNAEGKATITFGSPGVFKLKGTKEKTIRSNKVVITVTP</sequence>
<keyword evidence="2" id="KW-1185">Reference proteome</keyword>
<evidence type="ECO:0000313" key="1">
    <source>
        <dbReference type="EMBL" id="PUU79223.1"/>
    </source>
</evidence>
<dbReference type="Proteomes" id="UP000244722">
    <property type="component" value="Unassembled WGS sequence"/>
</dbReference>
<dbReference type="OrthoDB" id="10007757at2759"/>
<organism evidence="1 2">
    <name type="scientific">Tuber borchii</name>
    <name type="common">White truffle</name>
    <dbReference type="NCBI Taxonomy" id="42251"/>
    <lineage>
        <taxon>Eukaryota</taxon>
        <taxon>Fungi</taxon>
        <taxon>Dikarya</taxon>
        <taxon>Ascomycota</taxon>
        <taxon>Pezizomycotina</taxon>
        <taxon>Pezizomycetes</taxon>
        <taxon>Pezizales</taxon>
        <taxon>Tuberaceae</taxon>
        <taxon>Tuber</taxon>
    </lineage>
</organism>
<protein>
    <submittedName>
        <fullName evidence="1">Uncharacterized protein</fullName>
    </submittedName>
</protein>
<evidence type="ECO:0000313" key="2">
    <source>
        <dbReference type="Proteomes" id="UP000244722"/>
    </source>
</evidence>
<feature type="non-terminal residue" evidence="1">
    <location>
        <position position="1"/>
    </location>
</feature>
<reference evidence="1 2" key="1">
    <citation type="submission" date="2017-04" db="EMBL/GenBank/DDBJ databases">
        <title>Draft genome sequence of Tuber borchii Vittad., a whitish edible truffle.</title>
        <authorList>
            <consortium name="DOE Joint Genome Institute"/>
            <person name="Murat C."/>
            <person name="Kuo A."/>
            <person name="Barry K.W."/>
            <person name="Clum A."/>
            <person name="Dockter R.B."/>
            <person name="Fauchery L."/>
            <person name="Iotti M."/>
            <person name="Kohler A."/>
            <person name="Labutti K."/>
            <person name="Lindquist E.A."/>
            <person name="Lipzen A."/>
            <person name="Ohm R.A."/>
            <person name="Wang M."/>
            <person name="Grigoriev I.V."/>
            <person name="Zambonelli A."/>
            <person name="Martin F.M."/>
        </authorList>
    </citation>
    <scope>NUCLEOTIDE SEQUENCE [LARGE SCALE GENOMIC DNA]</scope>
    <source>
        <strain evidence="1 2">Tbo3840</strain>
    </source>
</reference>
<feature type="non-terminal residue" evidence="1">
    <location>
        <position position="200"/>
    </location>
</feature>
<dbReference type="AlphaFoldDB" id="A0A2T6ZUT2"/>
<comment type="caution">
    <text evidence="1">The sequence shown here is derived from an EMBL/GenBank/DDBJ whole genome shotgun (WGS) entry which is preliminary data.</text>
</comment>
<name>A0A2T6ZUT2_TUBBO</name>
<gene>
    <name evidence="1" type="ORF">B9Z19DRAFT_951330</name>
</gene>
<dbReference type="EMBL" id="NESQ01000097">
    <property type="protein sequence ID" value="PUU79223.1"/>
    <property type="molecule type" value="Genomic_DNA"/>
</dbReference>